<dbReference type="EMBL" id="LANW01000001">
    <property type="protein sequence ID" value="KJV67483.1"/>
    <property type="molecule type" value="Genomic_DNA"/>
</dbReference>
<gene>
    <name evidence="2" type="ORF">APHNP_0953</name>
</gene>
<dbReference type="PATRIC" id="fig|1359153.3.peg.981"/>
<dbReference type="Proteomes" id="UP000033385">
    <property type="component" value="Unassembled WGS sequence"/>
</dbReference>
<reference evidence="2 3" key="1">
    <citation type="submission" date="2015-01" db="EMBL/GenBank/DDBJ databases">
        <title>Genome Sequencing of Rickettsiales.</title>
        <authorList>
            <person name="Daugherty S.C."/>
            <person name="Su Q."/>
            <person name="Abolude K."/>
            <person name="Beier-Sexton M."/>
            <person name="Carlyon J.A."/>
            <person name="Carter R."/>
            <person name="Day N.P."/>
            <person name="Dumler S.J."/>
            <person name="Dyachenko V."/>
            <person name="Godinez A."/>
            <person name="Kurtti T.J."/>
            <person name="Lichay M."/>
            <person name="Mullins K.E."/>
            <person name="Ott S."/>
            <person name="Pappas-Brown V."/>
            <person name="Paris D.H."/>
            <person name="Patel P."/>
            <person name="Richards A.L."/>
            <person name="Sadzewicz L."/>
            <person name="Sears K."/>
            <person name="Seidman D."/>
            <person name="Sengamalay N."/>
            <person name="Stenos J."/>
            <person name="Tallon L.J."/>
            <person name="Vincent G."/>
            <person name="Fraser C.M."/>
            <person name="Munderloh U."/>
            <person name="Dunning-Hotopp J.C."/>
        </authorList>
    </citation>
    <scope>NUCLEOTIDE SEQUENCE [LARGE SCALE GENOMIC DNA]</scope>
    <source>
        <strain evidence="2 3">ApNP</strain>
    </source>
</reference>
<dbReference type="Pfam" id="PF01617">
    <property type="entry name" value="Surface_Ag_2"/>
    <property type="match status" value="1"/>
</dbReference>
<dbReference type="InterPro" id="IPR002566">
    <property type="entry name" value="Msp4_OMP-like"/>
</dbReference>
<feature type="domain" description="Msp4/OMP-like" evidence="1">
    <location>
        <begin position="71"/>
        <end position="133"/>
    </location>
</feature>
<comment type="caution">
    <text evidence="2">The sequence shown here is derived from an EMBL/GenBank/DDBJ whole genome shotgun (WGS) entry which is preliminary data.</text>
</comment>
<organism evidence="2 3">
    <name type="scientific">Anaplasma phagocytophilum str. ApNP</name>
    <dbReference type="NCBI Taxonomy" id="1359153"/>
    <lineage>
        <taxon>Bacteria</taxon>
        <taxon>Pseudomonadati</taxon>
        <taxon>Pseudomonadota</taxon>
        <taxon>Alphaproteobacteria</taxon>
        <taxon>Rickettsiales</taxon>
        <taxon>Anaplasmataceae</taxon>
        <taxon>Anaplasma</taxon>
        <taxon>phagocytophilum group</taxon>
    </lineage>
</organism>
<evidence type="ECO:0000259" key="1">
    <source>
        <dbReference type="Pfam" id="PF01617"/>
    </source>
</evidence>
<proteinExistence type="predicted"/>
<sequence length="133" mass="13620">MEISAKEIDGKVCKVGSSDKKYDLSNKSGGSARCGVGVSGSATVQLKDFRVGVLEQNDGWPGSGKGSESSDDNAKAVAGDLIKLTPEEKTIVAGLLAKTIEGGEVVEIRAVSSTSVMVNACYDLLSEGLGVVP</sequence>
<protein>
    <submittedName>
        <fullName evidence="2">Surface antigen family protein</fullName>
    </submittedName>
</protein>
<accession>A0A0F3NHC9</accession>
<evidence type="ECO:0000313" key="3">
    <source>
        <dbReference type="Proteomes" id="UP000033385"/>
    </source>
</evidence>
<name>A0A0F3NHC9_ANAPH</name>
<dbReference type="AlphaFoldDB" id="A0A0F3NHC9"/>
<evidence type="ECO:0000313" key="2">
    <source>
        <dbReference type="EMBL" id="KJV67483.1"/>
    </source>
</evidence>